<name>A0A367YWL6_9ACTN</name>
<feature type="transmembrane region" description="Helical" evidence="1">
    <location>
        <begin position="126"/>
        <end position="144"/>
    </location>
</feature>
<dbReference type="RefSeq" id="WP_114125835.1">
    <property type="nucleotide sequence ID" value="NZ_QOUI01000003.1"/>
</dbReference>
<evidence type="ECO:0000259" key="2">
    <source>
        <dbReference type="Pfam" id="PF02517"/>
    </source>
</evidence>
<keyword evidence="3" id="KW-0482">Metalloprotease</keyword>
<feature type="domain" description="CAAX prenyl protease 2/Lysostaphin resistance protein A-like" evidence="2">
    <location>
        <begin position="132"/>
        <end position="220"/>
    </location>
</feature>
<evidence type="ECO:0000313" key="3">
    <source>
        <dbReference type="EMBL" id="RCK70293.1"/>
    </source>
</evidence>
<reference evidence="3 4" key="1">
    <citation type="submission" date="2018-07" db="EMBL/GenBank/DDBJ databases">
        <title>Desertimonas flava gen. nov. sp. nov.</title>
        <authorList>
            <person name="Liu S."/>
        </authorList>
    </citation>
    <scope>NUCLEOTIDE SEQUENCE [LARGE SCALE GENOMIC DNA]</scope>
    <source>
        <strain evidence="3 4">16Sb5-5</strain>
    </source>
</reference>
<feature type="transmembrane region" description="Helical" evidence="1">
    <location>
        <begin position="207"/>
        <end position="231"/>
    </location>
</feature>
<dbReference type="GO" id="GO:0008237">
    <property type="term" value="F:metallopeptidase activity"/>
    <property type="evidence" value="ECO:0007669"/>
    <property type="project" value="UniProtKB-KW"/>
</dbReference>
<evidence type="ECO:0000313" key="4">
    <source>
        <dbReference type="Proteomes" id="UP000252770"/>
    </source>
</evidence>
<feature type="transmembrane region" description="Helical" evidence="1">
    <location>
        <begin position="20"/>
        <end position="38"/>
    </location>
</feature>
<dbReference type="GO" id="GO:0080120">
    <property type="term" value="P:CAAX-box protein maturation"/>
    <property type="evidence" value="ECO:0007669"/>
    <property type="project" value="UniProtKB-ARBA"/>
</dbReference>
<dbReference type="AlphaFoldDB" id="A0A367YWL6"/>
<dbReference type="Proteomes" id="UP000252770">
    <property type="component" value="Unassembled WGS sequence"/>
</dbReference>
<dbReference type="PANTHER" id="PTHR36435">
    <property type="entry name" value="SLR1288 PROTEIN"/>
    <property type="match status" value="1"/>
</dbReference>
<dbReference type="Pfam" id="PF02517">
    <property type="entry name" value="Rce1-like"/>
    <property type="match status" value="1"/>
</dbReference>
<dbReference type="PANTHER" id="PTHR36435:SF1">
    <property type="entry name" value="CAAX AMINO TERMINAL PROTEASE FAMILY PROTEIN"/>
    <property type="match status" value="1"/>
</dbReference>
<dbReference type="GO" id="GO:0006508">
    <property type="term" value="P:proteolysis"/>
    <property type="evidence" value="ECO:0007669"/>
    <property type="project" value="UniProtKB-KW"/>
</dbReference>
<proteinExistence type="predicted"/>
<accession>A0A367YWL6</accession>
<gene>
    <name evidence="3" type="ORF">DT076_06450</name>
</gene>
<sequence>MSTSAAPDRPRTAPGWPELLVGLAVLALVAYGTAPLVLTPLGLEGVARGLALGALSGVAGIIAFLVALALRVRRPEAFGVRGTTVRWLLLGALGGLVALVVARIIGVITLLLGIQPENIQQPYTEAGSAGVWSVVLSLLFLALLTPLGEELLFRGVVTTVLLRYGAVVGVVGSAVVFALMHGINAVSFSALVVGLVAGELRRRSGSVWPGVVVHVVNNAVSQLIALLLAGLL</sequence>
<dbReference type="InterPro" id="IPR052710">
    <property type="entry name" value="CAAX_protease"/>
</dbReference>
<keyword evidence="1" id="KW-1133">Transmembrane helix</keyword>
<comment type="caution">
    <text evidence="3">The sequence shown here is derived from an EMBL/GenBank/DDBJ whole genome shotgun (WGS) entry which is preliminary data.</text>
</comment>
<organism evidence="3 4">
    <name type="scientific">Desertihabitans brevis</name>
    <dbReference type="NCBI Taxonomy" id="2268447"/>
    <lineage>
        <taxon>Bacteria</taxon>
        <taxon>Bacillati</taxon>
        <taxon>Actinomycetota</taxon>
        <taxon>Actinomycetes</taxon>
        <taxon>Propionibacteriales</taxon>
        <taxon>Propionibacteriaceae</taxon>
        <taxon>Desertihabitans</taxon>
    </lineage>
</organism>
<keyword evidence="1" id="KW-0812">Transmembrane</keyword>
<keyword evidence="3" id="KW-0378">Hydrolase</keyword>
<feature type="transmembrane region" description="Helical" evidence="1">
    <location>
        <begin position="164"/>
        <end position="195"/>
    </location>
</feature>
<dbReference type="EMBL" id="QOUI01000003">
    <property type="protein sequence ID" value="RCK70293.1"/>
    <property type="molecule type" value="Genomic_DNA"/>
</dbReference>
<protein>
    <submittedName>
        <fullName evidence="3">CPBP family intramembrane metalloprotease</fullName>
    </submittedName>
</protein>
<dbReference type="InterPro" id="IPR003675">
    <property type="entry name" value="Rce1/LyrA-like_dom"/>
</dbReference>
<feature type="transmembrane region" description="Helical" evidence="1">
    <location>
        <begin position="90"/>
        <end position="114"/>
    </location>
</feature>
<keyword evidence="1" id="KW-0472">Membrane</keyword>
<keyword evidence="3" id="KW-0645">Protease</keyword>
<keyword evidence="4" id="KW-1185">Reference proteome</keyword>
<dbReference type="GO" id="GO:0004175">
    <property type="term" value="F:endopeptidase activity"/>
    <property type="evidence" value="ECO:0007669"/>
    <property type="project" value="UniProtKB-ARBA"/>
</dbReference>
<feature type="transmembrane region" description="Helical" evidence="1">
    <location>
        <begin position="50"/>
        <end position="70"/>
    </location>
</feature>
<evidence type="ECO:0000256" key="1">
    <source>
        <dbReference type="SAM" id="Phobius"/>
    </source>
</evidence>